<dbReference type="Proteomes" id="UP001189429">
    <property type="component" value="Unassembled WGS sequence"/>
</dbReference>
<feature type="region of interest" description="Disordered" evidence="2">
    <location>
        <begin position="70"/>
        <end position="91"/>
    </location>
</feature>
<evidence type="ECO:0000256" key="1">
    <source>
        <dbReference type="ARBA" id="ARBA00007980"/>
    </source>
</evidence>
<evidence type="ECO:0000313" key="3">
    <source>
        <dbReference type="EMBL" id="CAK0863024.1"/>
    </source>
</evidence>
<dbReference type="Gene3D" id="2.20.25.10">
    <property type="match status" value="1"/>
</dbReference>
<comment type="similarity">
    <text evidence="1">Belongs to the TRM112 family.</text>
</comment>
<name>A0ABN9USK4_9DINO</name>
<dbReference type="PANTHER" id="PTHR12773:SF0">
    <property type="entry name" value="MULTIFUNCTIONAL METHYLTRANSFERASE SUBUNIT TRM112-LIKE PROTEIN"/>
    <property type="match status" value="1"/>
</dbReference>
<protein>
    <recommendedName>
        <fullName evidence="5">Multifunctional methyltransferase subunit TRM112-like protein</fullName>
    </recommendedName>
</protein>
<organism evidence="3 4">
    <name type="scientific">Prorocentrum cordatum</name>
    <dbReference type="NCBI Taxonomy" id="2364126"/>
    <lineage>
        <taxon>Eukaryota</taxon>
        <taxon>Sar</taxon>
        <taxon>Alveolata</taxon>
        <taxon>Dinophyceae</taxon>
        <taxon>Prorocentrales</taxon>
        <taxon>Prorocentraceae</taxon>
        <taxon>Prorocentrum</taxon>
    </lineage>
</organism>
<accession>A0ABN9USK4</accession>
<comment type="caution">
    <text evidence="3">The sequence shown here is derived from an EMBL/GenBank/DDBJ whole genome shotgun (WGS) entry which is preliminary data.</text>
</comment>
<dbReference type="CDD" id="cd21089">
    <property type="entry name" value="Trm112-like"/>
    <property type="match status" value="1"/>
</dbReference>
<dbReference type="PANTHER" id="PTHR12773">
    <property type="entry name" value="UPF0315 PROTEIN-RELATED"/>
    <property type="match status" value="1"/>
</dbReference>
<keyword evidence="4" id="KW-1185">Reference proteome</keyword>
<proteinExistence type="inferred from homology"/>
<dbReference type="SUPFAM" id="SSF158997">
    <property type="entry name" value="Trm112p-like"/>
    <property type="match status" value="1"/>
</dbReference>
<evidence type="ECO:0000313" key="4">
    <source>
        <dbReference type="Proteomes" id="UP001189429"/>
    </source>
</evidence>
<evidence type="ECO:0008006" key="5">
    <source>
        <dbReference type="Google" id="ProtNLM"/>
    </source>
</evidence>
<dbReference type="InterPro" id="IPR005651">
    <property type="entry name" value="Trm112-like"/>
</dbReference>
<gene>
    <name evidence="3" type="ORF">PCOR1329_LOCUS51295</name>
</gene>
<evidence type="ECO:0000256" key="2">
    <source>
        <dbReference type="SAM" id="MobiDB-lite"/>
    </source>
</evidence>
<dbReference type="InterPro" id="IPR039127">
    <property type="entry name" value="Trm112"/>
</dbReference>
<dbReference type="EMBL" id="CAUYUJ010016220">
    <property type="protein sequence ID" value="CAK0863024.1"/>
    <property type="molecule type" value="Genomic_DNA"/>
</dbReference>
<sequence length="137" mass="15231">MRLLTHNLLQCNKKGVTNGFPLIIRPTKIKYEESPFDKDFTVAMIPKLEYSALLKALQWVQECPGVASGDALPPSSLPQLPGELPGKPEDEEGFLRQLHTALFDLHLVEGHLVCPESGREFPVNDGIPNMLLNDDEV</sequence>
<reference evidence="3" key="1">
    <citation type="submission" date="2023-10" db="EMBL/GenBank/DDBJ databases">
        <authorList>
            <person name="Chen Y."/>
            <person name="Shah S."/>
            <person name="Dougan E. K."/>
            <person name="Thang M."/>
            <person name="Chan C."/>
        </authorList>
    </citation>
    <scope>NUCLEOTIDE SEQUENCE [LARGE SCALE GENOMIC DNA]</scope>
</reference>
<dbReference type="Pfam" id="PF03966">
    <property type="entry name" value="Trm112p"/>
    <property type="match status" value="1"/>
</dbReference>